<keyword evidence="3" id="KW-1185">Reference proteome</keyword>
<sequence length="69" mass="8482">MTYRIHRQLVDHADFERAVEKFKTEREEFDSEKEEFKRERDNKKRYASDGSNRIIPETQQKFIFLSLVD</sequence>
<name>A0AAV9C767_ACOCL</name>
<evidence type="ECO:0000313" key="2">
    <source>
        <dbReference type="EMBL" id="KAK1284570.1"/>
    </source>
</evidence>
<protein>
    <submittedName>
        <fullName evidence="2">Uncharacterized protein</fullName>
    </submittedName>
</protein>
<comment type="caution">
    <text evidence="2">The sequence shown here is derived from an EMBL/GenBank/DDBJ whole genome shotgun (WGS) entry which is preliminary data.</text>
</comment>
<dbReference type="EMBL" id="JAUJYO010000021">
    <property type="protein sequence ID" value="KAK1284570.1"/>
    <property type="molecule type" value="Genomic_DNA"/>
</dbReference>
<feature type="coiled-coil region" evidence="1">
    <location>
        <begin position="12"/>
        <end position="39"/>
    </location>
</feature>
<keyword evidence="1" id="KW-0175">Coiled coil</keyword>
<dbReference type="AlphaFoldDB" id="A0AAV9C767"/>
<organism evidence="2 3">
    <name type="scientific">Acorus calamus</name>
    <name type="common">Sweet flag</name>
    <dbReference type="NCBI Taxonomy" id="4465"/>
    <lineage>
        <taxon>Eukaryota</taxon>
        <taxon>Viridiplantae</taxon>
        <taxon>Streptophyta</taxon>
        <taxon>Embryophyta</taxon>
        <taxon>Tracheophyta</taxon>
        <taxon>Spermatophyta</taxon>
        <taxon>Magnoliopsida</taxon>
        <taxon>Liliopsida</taxon>
        <taxon>Acoraceae</taxon>
        <taxon>Acorus</taxon>
    </lineage>
</organism>
<accession>A0AAV9C767</accession>
<reference evidence="2" key="1">
    <citation type="journal article" date="2023" name="Nat. Commun.">
        <title>Diploid and tetraploid genomes of Acorus and the evolution of monocots.</title>
        <authorList>
            <person name="Ma L."/>
            <person name="Liu K.W."/>
            <person name="Li Z."/>
            <person name="Hsiao Y.Y."/>
            <person name="Qi Y."/>
            <person name="Fu T."/>
            <person name="Tang G.D."/>
            <person name="Zhang D."/>
            <person name="Sun W.H."/>
            <person name="Liu D.K."/>
            <person name="Li Y."/>
            <person name="Chen G.Z."/>
            <person name="Liu X.D."/>
            <person name="Liao X.Y."/>
            <person name="Jiang Y.T."/>
            <person name="Yu X."/>
            <person name="Hao Y."/>
            <person name="Huang J."/>
            <person name="Zhao X.W."/>
            <person name="Ke S."/>
            <person name="Chen Y.Y."/>
            <person name="Wu W.L."/>
            <person name="Hsu J.L."/>
            <person name="Lin Y.F."/>
            <person name="Huang M.D."/>
            <person name="Li C.Y."/>
            <person name="Huang L."/>
            <person name="Wang Z.W."/>
            <person name="Zhao X."/>
            <person name="Zhong W.Y."/>
            <person name="Peng D.H."/>
            <person name="Ahmad S."/>
            <person name="Lan S."/>
            <person name="Zhang J.S."/>
            <person name="Tsai W.C."/>
            <person name="Van de Peer Y."/>
            <person name="Liu Z.J."/>
        </authorList>
    </citation>
    <scope>NUCLEOTIDE SEQUENCE</scope>
    <source>
        <strain evidence="2">CP</strain>
    </source>
</reference>
<dbReference type="Proteomes" id="UP001180020">
    <property type="component" value="Unassembled WGS sequence"/>
</dbReference>
<reference evidence="2" key="2">
    <citation type="submission" date="2023-06" db="EMBL/GenBank/DDBJ databases">
        <authorList>
            <person name="Ma L."/>
            <person name="Liu K.-W."/>
            <person name="Li Z."/>
            <person name="Hsiao Y.-Y."/>
            <person name="Qi Y."/>
            <person name="Fu T."/>
            <person name="Tang G."/>
            <person name="Zhang D."/>
            <person name="Sun W.-H."/>
            <person name="Liu D.-K."/>
            <person name="Li Y."/>
            <person name="Chen G.-Z."/>
            <person name="Liu X.-D."/>
            <person name="Liao X.-Y."/>
            <person name="Jiang Y.-T."/>
            <person name="Yu X."/>
            <person name="Hao Y."/>
            <person name="Huang J."/>
            <person name="Zhao X.-W."/>
            <person name="Ke S."/>
            <person name="Chen Y.-Y."/>
            <person name="Wu W.-L."/>
            <person name="Hsu J.-L."/>
            <person name="Lin Y.-F."/>
            <person name="Huang M.-D."/>
            <person name="Li C.-Y."/>
            <person name="Huang L."/>
            <person name="Wang Z.-W."/>
            <person name="Zhao X."/>
            <person name="Zhong W.-Y."/>
            <person name="Peng D.-H."/>
            <person name="Ahmad S."/>
            <person name="Lan S."/>
            <person name="Zhang J.-S."/>
            <person name="Tsai W.-C."/>
            <person name="Van De Peer Y."/>
            <person name="Liu Z.-J."/>
        </authorList>
    </citation>
    <scope>NUCLEOTIDE SEQUENCE</scope>
    <source>
        <strain evidence="2">CP</strain>
        <tissue evidence="2">Leaves</tissue>
    </source>
</reference>
<evidence type="ECO:0000313" key="3">
    <source>
        <dbReference type="Proteomes" id="UP001180020"/>
    </source>
</evidence>
<gene>
    <name evidence="2" type="ORF">QJS10_CPB21g00474</name>
</gene>
<evidence type="ECO:0000256" key="1">
    <source>
        <dbReference type="SAM" id="Coils"/>
    </source>
</evidence>
<proteinExistence type="predicted"/>